<gene>
    <name evidence="2" type="ORF">LLUT_LOCUS23647</name>
</gene>
<name>A0AAV1XNG8_LUPLU</name>
<accession>A0AAV1XNG8</accession>
<dbReference type="AlphaFoldDB" id="A0AAV1XNG8"/>
<proteinExistence type="predicted"/>
<evidence type="ECO:0000313" key="3">
    <source>
        <dbReference type="Proteomes" id="UP001497480"/>
    </source>
</evidence>
<feature type="compositionally biased region" description="Basic and acidic residues" evidence="1">
    <location>
        <begin position="180"/>
        <end position="193"/>
    </location>
</feature>
<feature type="compositionally biased region" description="Low complexity" evidence="1">
    <location>
        <begin position="200"/>
        <end position="217"/>
    </location>
</feature>
<dbReference type="EMBL" id="CAXHTB010000016">
    <property type="protein sequence ID" value="CAL0322587.1"/>
    <property type="molecule type" value="Genomic_DNA"/>
</dbReference>
<evidence type="ECO:0000313" key="2">
    <source>
        <dbReference type="EMBL" id="CAL0322587.1"/>
    </source>
</evidence>
<sequence>MAKKYTSINFNHIYDKTGTNHNTNSNTTNNNNTSRNPSLSSSSSSFSSPSYSAVSSQNKHGKILVLTRPTPKPVTAHIHTPSPSPAQTQQVTDRTRFEPGPDAISLRPLGRTGTPTGSLIPTHVVNNEKDKDLPLISPKPDKFVPPHLRPGYVRREEGPGPEMVRPRRQGFVGSPVRYGEGGRPKSGGHDRMMRGGGSDIGILGRPGSSGSRPNSSG</sequence>
<evidence type="ECO:0000256" key="1">
    <source>
        <dbReference type="SAM" id="MobiDB-lite"/>
    </source>
</evidence>
<organism evidence="2 3">
    <name type="scientific">Lupinus luteus</name>
    <name type="common">European yellow lupine</name>
    <dbReference type="NCBI Taxonomy" id="3873"/>
    <lineage>
        <taxon>Eukaryota</taxon>
        <taxon>Viridiplantae</taxon>
        <taxon>Streptophyta</taxon>
        <taxon>Embryophyta</taxon>
        <taxon>Tracheophyta</taxon>
        <taxon>Spermatophyta</taxon>
        <taxon>Magnoliopsida</taxon>
        <taxon>eudicotyledons</taxon>
        <taxon>Gunneridae</taxon>
        <taxon>Pentapetalae</taxon>
        <taxon>rosids</taxon>
        <taxon>fabids</taxon>
        <taxon>Fabales</taxon>
        <taxon>Fabaceae</taxon>
        <taxon>Papilionoideae</taxon>
        <taxon>50 kb inversion clade</taxon>
        <taxon>genistoids sensu lato</taxon>
        <taxon>core genistoids</taxon>
        <taxon>Genisteae</taxon>
        <taxon>Lupinus</taxon>
    </lineage>
</organism>
<keyword evidence="3" id="KW-1185">Reference proteome</keyword>
<reference evidence="2 3" key="1">
    <citation type="submission" date="2024-03" db="EMBL/GenBank/DDBJ databases">
        <authorList>
            <person name="Martinez-Hernandez J."/>
        </authorList>
    </citation>
    <scope>NUCLEOTIDE SEQUENCE [LARGE SCALE GENOMIC DNA]</scope>
</reference>
<feature type="region of interest" description="Disordered" evidence="1">
    <location>
        <begin position="72"/>
        <end position="217"/>
    </location>
</feature>
<dbReference type="Proteomes" id="UP001497480">
    <property type="component" value="Unassembled WGS sequence"/>
</dbReference>
<feature type="compositionally biased region" description="Low complexity" evidence="1">
    <location>
        <begin position="17"/>
        <end position="58"/>
    </location>
</feature>
<feature type="compositionally biased region" description="Basic and acidic residues" evidence="1">
    <location>
        <begin position="126"/>
        <end position="144"/>
    </location>
</feature>
<feature type="region of interest" description="Disordered" evidence="1">
    <location>
        <begin position="14"/>
        <end position="60"/>
    </location>
</feature>
<protein>
    <submittedName>
        <fullName evidence="2">Uncharacterized protein</fullName>
    </submittedName>
</protein>
<comment type="caution">
    <text evidence="2">The sequence shown here is derived from an EMBL/GenBank/DDBJ whole genome shotgun (WGS) entry which is preliminary data.</text>
</comment>